<dbReference type="InterPro" id="IPR002034">
    <property type="entry name" value="AIPM/Hcit_synth_CS"/>
</dbReference>
<comment type="function">
    <text evidence="1 8">This protein is a Fe-Mo-cofactor biosynthetic component.</text>
</comment>
<reference evidence="11" key="1">
    <citation type="submission" date="2016-10" db="EMBL/GenBank/DDBJ databases">
        <authorList>
            <person name="Varghese N."/>
            <person name="Submissions S."/>
        </authorList>
    </citation>
    <scope>NUCLEOTIDE SEQUENCE [LARGE SCALE GENOMIC DNA]</scope>
    <source>
        <strain evidence="11">DSM 6150</strain>
    </source>
</reference>
<evidence type="ECO:0000256" key="2">
    <source>
        <dbReference type="ARBA" id="ARBA00006154"/>
    </source>
</evidence>
<protein>
    <recommendedName>
        <fullName evidence="4 8">Homocitrate synthase</fullName>
        <ecNumber evidence="3 8">2.3.3.14</ecNumber>
    </recommendedName>
</protein>
<dbReference type="RefSeq" id="WP_091193644.1">
    <property type="nucleotide sequence ID" value="NZ_FOVE01000009.1"/>
</dbReference>
<organism evidence="10 11">
    <name type="scientific">Formivibrio citricus</name>
    <dbReference type="NCBI Taxonomy" id="83765"/>
    <lineage>
        <taxon>Bacteria</taxon>
        <taxon>Pseudomonadati</taxon>
        <taxon>Pseudomonadota</taxon>
        <taxon>Betaproteobacteria</taxon>
        <taxon>Neisseriales</taxon>
        <taxon>Chitinibacteraceae</taxon>
        <taxon>Formivibrio</taxon>
    </lineage>
</organism>
<evidence type="ECO:0000256" key="8">
    <source>
        <dbReference type="RuleBase" id="RU367143"/>
    </source>
</evidence>
<sequence length="374" mass="40552">MNVTLHDTTLRDGEQAAGVAFTLTEKVAIAEALVAAGITEIEAGTPAMGRDECEAIRAMAPLGAKLTGWGRMCHEDFTACAKLPLTRINLSIPASDQQLENKVGKPRSWALEQIRIWIPRARDLGFTVTLGMEDSSRADAAFLAELAATAQEAGADRIRYADTLGLHDPFSTFERIATLRQATPLDIEIHAHDDLGLATANTLAAIRAGATHVNTTVNGLGERAGNAALEEIAVALKTLFNDEAGLRLTRLPALAQLVALAARRPVTPQQPGIGSGVFLHESGIHVDGLMKDPANYQVVDPAWLGRHHEWQLGKHSGSQSVIRFCADNGLYIDRNTAQELLPRLRRFASQYKRAPEFSELRSWIGEAHLEMGTH</sequence>
<keyword evidence="8" id="KW-0535">Nitrogen fixation</keyword>
<dbReference type="AlphaFoldDB" id="A0A1I4YZD2"/>
<dbReference type="Gene3D" id="3.20.20.70">
    <property type="entry name" value="Aldolase class I"/>
    <property type="match status" value="1"/>
</dbReference>
<dbReference type="PANTHER" id="PTHR42880">
    <property type="entry name" value="HOMOCITRATE SYNTHASE"/>
    <property type="match status" value="1"/>
</dbReference>
<dbReference type="SUPFAM" id="SSF51569">
    <property type="entry name" value="Aldolase"/>
    <property type="match status" value="1"/>
</dbReference>
<dbReference type="PROSITE" id="PS50991">
    <property type="entry name" value="PYR_CT"/>
    <property type="match status" value="1"/>
</dbReference>
<evidence type="ECO:0000256" key="5">
    <source>
        <dbReference type="ARBA" id="ARBA00022679"/>
    </source>
</evidence>
<dbReference type="GO" id="GO:0004410">
    <property type="term" value="F:homocitrate synthase activity"/>
    <property type="evidence" value="ECO:0007669"/>
    <property type="project" value="UniProtKB-UniRule"/>
</dbReference>
<evidence type="ECO:0000256" key="6">
    <source>
        <dbReference type="ARBA" id="ARBA00048019"/>
    </source>
</evidence>
<dbReference type="GO" id="GO:0009399">
    <property type="term" value="P:nitrogen fixation"/>
    <property type="evidence" value="ECO:0007669"/>
    <property type="project" value="UniProtKB-UniRule"/>
</dbReference>
<dbReference type="NCBIfam" id="TIGR02660">
    <property type="entry name" value="nifV_homocitr"/>
    <property type="match status" value="1"/>
</dbReference>
<dbReference type="InterPro" id="IPR054691">
    <property type="entry name" value="LeuA/HCS_post-cat"/>
</dbReference>
<dbReference type="STRING" id="83765.SAMN05660284_01468"/>
<dbReference type="EMBL" id="FOVE01000009">
    <property type="protein sequence ID" value="SFN43338.1"/>
    <property type="molecule type" value="Genomic_DNA"/>
</dbReference>
<dbReference type="InterPro" id="IPR000891">
    <property type="entry name" value="PYR_CT"/>
</dbReference>
<dbReference type="PROSITE" id="PS00816">
    <property type="entry name" value="AIPM_HOMOCIT_SYNTH_2"/>
    <property type="match status" value="1"/>
</dbReference>
<dbReference type="InterPro" id="IPR013785">
    <property type="entry name" value="Aldolase_TIM"/>
</dbReference>
<comment type="catalytic activity">
    <reaction evidence="6 8">
        <text>acetyl-CoA + 2-oxoglutarate + H2O = (2R)-homocitrate + CoA + H(+)</text>
        <dbReference type="Rhea" id="RHEA:12929"/>
        <dbReference type="ChEBI" id="CHEBI:15377"/>
        <dbReference type="ChEBI" id="CHEBI:15378"/>
        <dbReference type="ChEBI" id="CHEBI:16810"/>
        <dbReference type="ChEBI" id="CHEBI:57287"/>
        <dbReference type="ChEBI" id="CHEBI:57288"/>
        <dbReference type="ChEBI" id="CHEBI:58884"/>
        <dbReference type="EC" id="2.3.3.14"/>
    </reaction>
</comment>
<dbReference type="OrthoDB" id="9803573at2"/>
<dbReference type="Proteomes" id="UP000242869">
    <property type="component" value="Unassembled WGS sequence"/>
</dbReference>
<dbReference type="CDD" id="cd07939">
    <property type="entry name" value="DRE_TIM_NifV"/>
    <property type="match status" value="1"/>
</dbReference>
<evidence type="ECO:0000256" key="4">
    <source>
        <dbReference type="ARBA" id="ARBA00020735"/>
    </source>
</evidence>
<dbReference type="InterPro" id="IPR013477">
    <property type="entry name" value="NifV/FrbC"/>
</dbReference>
<dbReference type="Pfam" id="PF00682">
    <property type="entry name" value="HMGL-like"/>
    <property type="match status" value="1"/>
</dbReference>
<keyword evidence="5 7" id="KW-0808">Transferase</keyword>
<dbReference type="EC" id="2.3.3.14" evidence="3 8"/>
<dbReference type="Gene3D" id="1.10.238.260">
    <property type="match status" value="1"/>
</dbReference>
<dbReference type="PANTHER" id="PTHR42880:SF1">
    <property type="entry name" value="ISOPROPYLMALATE_HOMOCITRATE_CITRAMALATE SYNTHASE FAMILY PROTEIN"/>
    <property type="match status" value="1"/>
</dbReference>
<evidence type="ECO:0000256" key="7">
    <source>
        <dbReference type="RuleBase" id="RU003523"/>
    </source>
</evidence>
<comment type="similarity">
    <text evidence="2 7">Belongs to the alpha-IPM synthase/homocitrate synthase family.</text>
</comment>
<gene>
    <name evidence="10" type="ORF">SAMN05660284_01468</name>
</gene>
<keyword evidence="11" id="KW-1185">Reference proteome</keyword>
<proteinExistence type="inferred from homology"/>
<evidence type="ECO:0000313" key="11">
    <source>
        <dbReference type="Proteomes" id="UP000242869"/>
    </source>
</evidence>
<evidence type="ECO:0000256" key="1">
    <source>
        <dbReference type="ARBA" id="ARBA00003050"/>
    </source>
</evidence>
<name>A0A1I4YZD2_9NEIS</name>
<evidence type="ECO:0000259" key="9">
    <source>
        <dbReference type="PROSITE" id="PS50991"/>
    </source>
</evidence>
<feature type="domain" description="Pyruvate carboxyltransferase" evidence="9">
    <location>
        <begin position="3"/>
        <end position="252"/>
    </location>
</feature>
<evidence type="ECO:0000256" key="3">
    <source>
        <dbReference type="ARBA" id="ARBA00012974"/>
    </source>
</evidence>
<dbReference type="Pfam" id="PF22617">
    <property type="entry name" value="HCS_D2"/>
    <property type="match status" value="1"/>
</dbReference>
<evidence type="ECO:0000313" key="10">
    <source>
        <dbReference type="EMBL" id="SFN43338.1"/>
    </source>
</evidence>
<dbReference type="PROSITE" id="PS00815">
    <property type="entry name" value="AIPM_HOMOCIT_SYNTH_1"/>
    <property type="match status" value="1"/>
</dbReference>
<accession>A0A1I4YZD2</accession>
<dbReference type="GO" id="GO:0019752">
    <property type="term" value="P:carboxylic acid metabolic process"/>
    <property type="evidence" value="ECO:0007669"/>
    <property type="project" value="UniProtKB-UniRule"/>
</dbReference>